<proteinExistence type="predicted"/>
<dbReference type="GO" id="GO:0000138">
    <property type="term" value="C:Golgi trans cisterna"/>
    <property type="evidence" value="ECO:0007669"/>
    <property type="project" value="TreeGrafter"/>
</dbReference>
<dbReference type="eggNOG" id="KOG2226">
    <property type="taxonomic scope" value="Eukaryota"/>
</dbReference>
<gene>
    <name evidence="2" type="ORF">CANTEDRAFT_118420</name>
</gene>
<dbReference type="STRING" id="590646.G3AY51"/>
<evidence type="ECO:0000256" key="1">
    <source>
        <dbReference type="SAM" id="MobiDB-lite"/>
    </source>
</evidence>
<dbReference type="HOGENOM" id="CLU_306764_0_0_1"/>
<feature type="region of interest" description="Disordered" evidence="1">
    <location>
        <begin position="631"/>
        <end position="676"/>
    </location>
</feature>
<dbReference type="AlphaFoldDB" id="G3AY51"/>
<name>G3AY51_CANTC</name>
<dbReference type="PANTHER" id="PTHR21575">
    <property type="entry name" value="PROTEIN HID1"/>
    <property type="match status" value="1"/>
</dbReference>
<dbReference type="InterPro" id="IPR026705">
    <property type="entry name" value="Hid-1/Ecm30"/>
</dbReference>
<feature type="compositionally biased region" description="Polar residues" evidence="1">
    <location>
        <begin position="645"/>
        <end position="662"/>
    </location>
</feature>
<sequence length="985" mass="111172">MRTAEERLEFKNHFFKLGQGRIIDLTDKAYWSVFWEKPNGANDIFELLTPFDIQSLRDQNRSNFLSLIYVLCQKLIAFVDLKKPLPSSQVLNCVRFLTKLIPFLYELEEYKTLESKFFLSSCYEPLIFVDSTSHPPQKIDTSNILADKLLKSLIRLLFFKGFTITPSRANKDVEPTEMISYSLWEPGIGVNAKYQAPDLIVESNRSSVMKLILTLCGNAIYSFPSQVVANGSLFLTLLVSSLPRIEVLTLVCSLINVVCRSVRPSSNENMLQLNEANVRFTRFSYVTHCIQFLTLMIVYPLPPKQDLEPLSQLNILAHKPYNMARLYFGKLHKDQELLFLTSSLVNSLKSPIIGSGESESVFNLNLSRFGNSPPLWVMETMMLLWELFQCNASFKELSGPKFYSVICFMLVFYIKQYANNNRDQNIVRLASCFLLYLSHQKPFVEDLLIPSPEFMNSLPPSNSFNQSQLSTRDFLVVQLCAILSNYALSKQSHPSNSLLATTLIEILYNLVPLISSEPYPGTNDPTKKLNNINPRNGLSYSACTALTNLIVRFSNRDFLLRASFNPDLLALLIRSICIGALRDTQASRMLLFSILKGEKTYAQAWSTIYSFKNEYFNEDALMLKTVQDDNEAQSEINEKDDHESINSLATTPSNRSFTNLNIQEDDDPKSPPMMSQPQFSFYGNETMSASIEAKAIDRALRPSLPTGMTTKARGKQRKEASISKTWAGNDALRIIITVIIPHLKLTLSEVWAVDNAPGIDAFTLVQHIADADFAKVIEENSKQINYDFLPTSPLIPLKFSWSTISLGWYLSLLFSDIYNGIDSVEHATGGNYKIVKNLASTVLSFGKFFQGGDTTMNAIVETPETVAEVEKSITKVNHWSQTNIRLFKIKTEASLFDIFNSKLGVIPNQSMPGTPSLDRPSNLSRRLSDLRLQQIRSATPVSGMNTPTQEPEAYFPTRGNSVSSFHSLNTLNRSRTNTPRNSISN</sequence>
<reference evidence="2 3" key="1">
    <citation type="journal article" date="2011" name="Proc. Natl. Acad. Sci. U.S.A.">
        <title>Comparative genomics of xylose-fermenting fungi for enhanced biofuel production.</title>
        <authorList>
            <person name="Wohlbach D.J."/>
            <person name="Kuo A."/>
            <person name="Sato T.K."/>
            <person name="Potts K.M."/>
            <person name="Salamov A.A."/>
            <person name="LaButti K.M."/>
            <person name="Sun H."/>
            <person name="Clum A."/>
            <person name="Pangilinan J.L."/>
            <person name="Lindquist E.A."/>
            <person name="Lucas S."/>
            <person name="Lapidus A."/>
            <person name="Jin M."/>
            <person name="Gunawan C."/>
            <person name="Balan V."/>
            <person name="Dale B.E."/>
            <person name="Jeffries T.W."/>
            <person name="Zinkel R."/>
            <person name="Barry K.W."/>
            <person name="Grigoriev I.V."/>
            <person name="Gasch A.P."/>
        </authorList>
    </citation>
    <scope>NUCLEOTIDE SEQUENCE [LARGE SCALE GENOMIC DNA]</scope>
    <source>
        <strain evidence="3">ATCC 10573 / BCRC 21748 / CBS 615 / JCM 9827 / NBRC 10315 / NRRL Y-1498 / VKM Y-70</strain>
    </source>
</reference>
<dbReference type="OrthoDB" id="432953at2759"/>
<keyword evidence="3" id="KW-1185">Reference proteome</keyword>
<feature type="compositionally biased region" description="Polar residues" evidence="1">
    <location>
        <begin position="939"/>
        <end position="949"/>
    </location>
</feature>
<feature type="region of interest" description="Disordered" evidence="1">
    <location>
        <begin position="936"/>
        <end position="985"/>
    </location>
</feature>
<accession>G3AY51</accession>
<protein>
    <recommendedName>
        <fullName evidence="4">Protein HID1</fullName>
    </recommendedName>
</protein>
<dbReference type="GO" id="GO:0005797">
    <property type="term" value="C:Golgi medial cisterna"/>
    <property type="evidence" value="ECO:0007669"/>
    <property type="project" value="TreeGrafter"/>
</dbReference>
<dbReference type="PANTHER" id="PTHR21575:SF12">
    <property type="entry name" value="PROTEIN HID1"/>
    <property type="match status" value="1"/>
</dbReference>
<evidence type="ECO:0000313" key="2">
    <source>
        <dbReference type="EMBL" id="EGV65771.1"/>
    </source>
</evidence>
<dbReference type="Proteomes" id="UP000000707">
    <property type="component" value="Unassembled WGS sequence"/>
</dbReference>
<dbReference type="GO" id="GO:0016020">
    <property type="term" value="C:membrane"/>
    <property type="evidence" value="ECO:0007669"/>
    <property type="project" value="TreeGrafter"/>
</dbReference>
<dbReference type="EMBL" id="GL996512">
    <property type="protein sequence ID" value="EGV65771.1"/>
    <property type="molecule type" value="Genomic_DNA"/>
</dbReference>
<organism evidence="3">
    <name type="scientific">Candida tenuis (strain ATCC 10573 / BCRC 21748 / CBS 615 / JCM 9827 / NBRC 10315 / NRRL Y-1498 / VKM Y-70)</name>
    <name type="common">Yeast</name>
    <name type="synonym">Yamadazyma tenuis</name>
    <dbReference type="NCBI Taxonomy" id="590646"/>
    <lineage>
        <taxon>Eukaryota</taxon>
        <taxon>Fungi</taxon>
        <taxon>Dikarya</taxon>
        <taxon>Ascomycota</taxon>
        <taxon>Saccharomycotina</taxon>
        <taxon>Pichiomycetes</taxon>
        <taxon>Debaryomycetaceae</taxon>
        <taxon>Yamadazyma</taxon>
    </lineage>
</organism>
<dbReference type="Pfam" id="PF12722">
    <property type="entry name" value="Hid1"/>
    <property type="match status" value="1"/>
</dbReference>
<evidence type="ECO:0008006" key="4">
    <source>
        <dbReference type="Google" id="ProtNLM"/>
    </source>
</evidence>
<evidence type="ECO:0000313" key="3">
    <source>
        <dbReference type="Proteomes" id="UP000000707"/>
    </source>
</evidence>
<feature type="compositionally biased region" description="Polar residues" evidence="1">
    <location>
        <begin position="958"/>
        <end position="985"/>
    </location>
</feature>